<dbReference type="EMBL" id="CM016559">
    <property type="protein sequence ID" value="TKW01935.1"/>
    <property type="molecule type" value="Genomic_DNA"/>
</dbReference>
<dbReference type="Gramene" id="TKW01935">
    <property type="protein sequence ID" value="TKW01935"/>
    <property type="gene ID" value="SEVIR_8G211000v2"/>
</dbReference>
<evidence type="ECO:0000256" key="1">
    <source>
        <dbReference type="ARBA" id="ARBA00005802"/>
    </source>
</evidence>
<evidence type="ECO:0000313" key="5">
    <source>
        <dbReference type="EMBL" id="TKW01935.1"/>
    </source>
</evidence>
<keyword evidence="3 4" id="KW-0480">Metal-thiolate cluster</keyword>
<evidence type="ECO:0000313" key="6">
    <source>
        <dbReference type="Proteomes" id="UP000298652"/>
    </source>
</evidence>
<evidence type="ECO:0000256" key="4">
    <source>
        <dbReference type="RuleBase" id="RU369052"/>
    </source>
</evidence>
<evidence type="ECO:0000256" key="3">
    <source>
        <dbReference type="ARBA" id="ARBA00022851"/>
    </source>
</evidence>
<name>A0A4U6TLH0_SETVI</name>
<dbReference type="InterPro" id="IPR000347">
    <property type="entry name" value="Metalthion_15p"/>
</dbReference>
<evidence type="ECO:0000256" key="2">
    <source>
        <dbReference type="ARBA" id="ARBA00022723"/>
    </source>
</evidence>
<comment type="function">
    <text evidence="4">Metallothioneins have a high content of cysteine residues that bind various heavy metals.</text>
</comment>
<dbReference type="OMA" id="AGNDVEY"/>
<organism evidence="5 6">
    <name type="scientific">Setaria viridis</name>
    <name type="common">Green bristlegrass</name>
    <name type="synonym">Setaria italica subsp. viridis</name>
    <dbReference type="NCBI Taxonomy" id="4556"/>
    <lineage>
        <taxon>Eukaryota</taxon>
        <taxon>Viridiplantae</taxon>
        <taxon>Streptophyta</taxon>
        <taxon>Embryophyta</taxon>
        <taxon>Tracheophyta</taxon>
        <taxon>Spermatophyta</taxon>
        <taxon>Magnoliopsida</taxon>
        <taxon>Liliopsida</taxon>
        <taxon>Poales</taxon>
        <taxon>Poaceae</taxon>
        <taxon>PACMAD clade</taxon>
        <taxon>Panicoideae</taxon>
        <taxon>Panicodae</taxon>
        <taxon>Paniceae</taxon>
        <taxon>Cenchrinae</taxon>
        <taxon>Setaria</taxon>
    </lineage>
</organism>
<keyword evidence="6" id="KW-1185">Reference proteome</keyword>
<comment type="similarity">
    <text evidence="1 4">Belongs to the metallothionein superfamily. Type 15 family.</text>
</comment>
<gene>
    <name evidence="5" type="ORF">SEVIR_8G211000v2</name>
</gene>
<protein>
    <recommendedName>
        <fullName evidence="4">Metallothionein-like protein</fullName>
    </recommendedName>
</protein>
<reference evidence="5" key="1">
    <citation type="submission" date="2019-03" db="EMBL/GenBank/DDBJ databases">
        <title>WGS assembly of Setaria viridis.</title>
        <authorList>
            <person name="Huang P."/>
            <person name="Jenkins J."/>
            <person name="Grimwood J."/>
            <person name="Barry K."/>
            <person name="Healey A."/>
            <person name="Mamidi S."/>
            <person name="Sreedasyam A."/>
            <person name="Shu S."/>
            <person name="Feldman M."/>
            <person name="Wu J."/>
            <person name="Yu Y."/>
            <person name="Chen C."/>
            <person name="Johnson J."/>
            <person name="Rokhsar D."/>
            <person name="Baxter I."/>
            <person name="Schmutz J."/>
            <person name="Brutnell T."/>
            <person name="Kellogg E."/>
        </authorList>
    </citation>
    <scope>NUCLEOTIDE SEQUENCE [LARGE SCALE GENOMIC DNA]</scope>
</reference>
<keyword evidence="2 4" id="KW-0479">Metal-binding</keyword>
<proteinExistence type="inferred from homology"/>
<dbReference type="GO" id="GO:0046872">
    <property type="term" value="F:metal ion binding"/>
    <property type="evidence" value="ECO:0007669"/>
    <property type="project" value="UniProtKB-UniRule"/>
</dbReference>
<dbReference type="PANTHER" id="PTHR33543:SF15">
    <property type="entry name" value="METALLOTHIONEIN-LIKE PROTEIN 1A"/>
    <property type="match status" value="1"/>
</dbReference>
<dbReference type="Proteomes" id="UP000298652">
    <property type="component" value="Chromosome 8"/>
</dbReference>
<dbReference type="AlphaFoldDB" id="A0A4U6TLH0"/>
<sequence>MSCSCGSSCNCGSSCKCGKMYPDLEEKSSAAQATVVLGVAPEKKAQFEEAAESGETAHGCSCGDNCKCNPCNC</sequence>
<dbReference type="Pfam" id="PF01439">
    <property type="entry name" value="Metallothio_2"/>
    <property type="match status" value="1"/>
</dbReference>
<accession>A0A4U6TLH0</accession>
<dbReference type="PANTHER" id="PTHR33543">
    <property type="entry name" value="METALLOTHIONEIN-LIKE PROTEIN 2A"/>
    <property type="match status" value="1"/>
</dbReference>